<organism evidence="1 2">
    <name type="scientific">Dermacentor silvarum</name>
    <name type="common">Tick</name>
    <dbReference type="NCBI Taxonomy" id="543639"/>
    <lineage>
        <taxon>Eukaryota</taxon>
        <taxon>Metazoa</taxon>
        <taxon>Ecdysozoa</taxon>
        <taxon>Arthropoda</taxon>
        <taxon>Chelicerata</taxon>
        <taxon>Arachnida</taxon>
        <taxon>Acari</taxon>
        <taxon>Parasitiformes</taxon>
        <taxon>Ixodida</taxon>
        <taxon>Ixodoidea</taxon>
        <taxon>Ixodidae</taxon>
        <taxon>Rhipicephalinae</taxon>
        <taxon>Dermacentor</taxon>
    </lineage>
</organism>
<name>A0ACB8D9Z3_DERSI</name>
<evidence type="ECO:0000313" key="2">
    <source>
        <dbReference type="Proteomes" id="UP000821865"/>
    </source>
</evidence>
<sequence length="425" mass="46210">MTITTKRPSVQVTKAVSGEVTTMTSTTEDSGIIVDVVVVTSSKPATPTTPPPDNLAAIVEGAVVVPQGSPVVEGGASVVIEVVPIVNANATAGQGSVAIDTHSTFKPSSEKGRKPKRARTRLKKQFTNTYMRPYVVKHCGIPHERMRRIVGGKVTTLERYPWTVGIWMKYGERPYCGGVIVSWLFVLTAGHCTRNKVAHDLRVSFGLSEIDPDRVLTEQQDHLVNVAAIHQNPLFKDIVHGDDISILKMSKPLQIGGYPVTPICIPEATSTNITTNDIVGTDGVVAGWGRTKYGGESSKQLREVWLPIVSNNACSEIFKDILKIRDEMICAGDINGTKDACQGDSGGALMWRSKADDRWYTLGVVSFGVKCAEPGYYGTYTRVQSYLNWICEVTDGLLCFGSSSYKPVILPSKSMREKKDDSTSP</sequence>
<protein>
    <submittedName>
        <fullName evidence="1">Uncharacterized protein</fullName>
    </submittedName>
</protein>
<comment type="caution">
    <text evidence="1">The sequence shown here is derived from an EMBL/GenBank/DDBJ whole genome shotgun (WGS) entry which is preliminary data.</text>
</comment>
<keyword evidence="2" id="KW-1185">Reference proteome</keyword>
<dbReference type="EMBL" id="CM023471">
    <property type="protein sequence ID" value="KAH7964926.1"/>
    <property type="molecule type" value="Genomic_DNA"/>
</dbReference>
<accession>A0ACB8D9Z3</accession>
<evidence type="ECO:0000313" key="1">
    <source>
        <dbReference type="EMBL" id="KAH7964926.1"/>
    </source>
</evidence>
<gene>
    <name evidence="1" type="ORF">HPB49_002571</name>
</gene>
<proteinExistence type="predicted"/>
<reference evidence="1" key="1">
    <citation type="submission" date="2020-05" db="EMBL/GenBank/DDBJ databases">
        <title>Large-scale comparative analyses of tick genomes elucidate their genetic diversity and vector capacities.</title>
        <authorList>
            <person name="Jia N."/>
            <person name="Wang J."/>
            <person name="Shi W."/>
            <person name="Du L."/>
            <person name="Sun Y."/>
            <person name="Zhan W."/>
            <person name="Jiang J."/>
            <person name="Wang Q."/>
            <person name="Zhang B."/>
            <person name="Ji P."/>
            <person name="Sakyi L.B."/>
            <person name="Cui X."/>
            <person name="Yuan T."/>
            <person name="Jiang B."/>
            <person name="Yang W."/>
            <person name="Lam T.T.-Y."/>
            <person name="Chang Q."/>
            <person name="Ding S."/>
            <person name="Wang X."/>
            <person name="Zhu J."/>
            <person name="Ruan X."/>
            <person name="Zhao L."/>
            <person name="Wei J."/>
            <person name="Que T."/>
            <person name="Du C."/>
            <person name="Cheng J."/>
            <person name="Dai P."/>
            <person name="Han X."/>
            <person name="Huang E."/>
            <person name="Gao Y."/>
            <person name="Liu J."/>
            <person name="Shao H."/>
            <person name="Ye R."/>
            <person name="Li L."/>
            <person name="Wei W."/>
            <person name="Wang X."/>
            <person name="Wang C."/>
            <person name="Yang T."/>
            <person name="Huo Q."/>
            <person name="Li W."/>
            <person name="Guo W."/>
            <person name="Chen H."/>
            <person name="Zhou L."/>
            <person name="Ni X."/>
            <person name="Tian J."/>
            <person name="Zhou Y."/>
            <person name="Sheng Y."/>
            <person name="Liu T."/>
            <person name="Pan Y."/>
            <person name="Xia L."/>
            <person name="Li J."/>
            <person name="Zhao F."/>
            <person name="Cao W."/>
        </authorList>
    </citation>
    <scope>NUCLEOTIDE SEQUENCE</scope>
    <source>
        <strain evidence="1">Dsil-2018</strain>
    </source>
</reference>
<dbReference type="Proteomes" id="UP000821865">
    <property type="component" value="Chromosome 2"/>
</dbReference>